<reference evidence="7 8" key="1">
    <citation type="submission" date="2021-10" db="EMBL/GenBank/DDBJ databases">
        <title>Draft genome of Aestuariibacter halophilus JC2043.</title>
        <authorList>
            <person name="Emsley S.A."/>
            <person name="Pfannmuller K.M."/>
            <person name="Ushijima B."/>
            <person name="Saw J.H."/>
            <person name="Videau P."/>
        </authorList>
    </citation>
    <scope>NUCLEOTIDE SEQUENCE [LARGE SCALE GENOMIC DNA]</scope>
    <source>
        <strain evidence="7 8">JC2043</strain>
    </source>
</reference>
<keyword evidence="4" id="KW-0238">DNA-binding</keyword>
<keyword evidence="8" id="KW-1185">Reference proteome</keyword>
<gene>
    <name evidence="7" type="ORF">LJ739_13135</name>
</gene>
<dbReference type="RefSeq" id="WP_229161146.1">
    <property type="nucleotide sequence ID" value="NZ_JAJEWP010000003.1"/>
</dbReference>
<dbReference type="InterPro" id="IPR013324">
    <property type="entry name" value="RNA_pol_sigma_r3/r4-like"/>
</dbReference>
<accession>A0ABS8GDC1</accession>
<evidence type="ECO:0000256" key="3">
    <source>
        <dbReference type="ARBA" id="ARBA00023082"/>
    </source>
</evidence>
<evidence type="ECO:0000259" key="6">
    <source>
        <dbReference type="Pfam" id="PF04542"/>
    </source>
</evidence>
<evidence type="ECO:0000313" key="7">
    <source>
        <dbReference type="EMBL" id="MCC2617191.1"/>
    </source>
</evidence>
<keyword evidence="2" id="KW-0805">Transcription regulation</keyword>
<dbReference type="Gene3D" id="1.10.10.10">
    <property type="entry name" value="Winged helix-like DNA-binding domain superfamily/Winged helix DNA-binding domain"/>
    <property type="match status" value="1"/>
</dbReference>
<evidence type="ECO:0000256" key="2">
    <source>
        <dbReference type="ARBA" id="ARBA00023015"/>
    </source>
</evidence>
<dbReference type="Proteomes" id="UP001520878">
    <property type="component" value="Unassembled WGS sequence"/>
</dbReference>
<dbReference type="InterPro" id="IPR039425">
    <property type="entry name" value="RNA_pol_sigma-70-like"/>
</dbReference>
<dbReference type="Gene3D" id="1.10.1740.10">
    <property type="match status" value="1"/>
</dbReference>
<evidence type="ECO:0000313" key="8">
    <source>
        <dbReference type="Proteomes" id="UP001520878"/>
    </source>
</evidence>
<dbReference type="InterPro" id="IPR014284">
    <property type="entry name" value="RNA_pol_sigma-70_dom"/>
</dbReference>
<comment type="similarity">
    <text evidence="1">Belongs to the sigma-70 factor family. ECF subfamily.</text>
</comment>
<evidence type="ECO:0000256" key="4">
    <source>
        <dbReference type="ARBA" id="ARBA00023125"/>
    </source>
</evidence>
<proteinExistence type="inferred from homology"/>
<dbReference type="InterPro" id="IPR007627">
    <property type="entry name" value="RNA_pol_sigma70_r2"/>
</dbReference>
<dbReference type="PANTHER" id="PTHR43133:SF8">
    <property type="entry name" value="RNA POLYMERASE SIGMA FACTOR HI_1459-RELATED"/>
    <property type="match status" value="1"/>
</dbReference>
<dbReference type="InterPro" id="IPR036388">
    <property type="entry name" value="WH-like_DNA-bd_sf"/>
</dbReference>
<keyword evidence="3" id="KW-0731">Sigma factor</keyword>
<protein>
    <submittedName>
        <fullName evidence="7">Sigma-70 family RNA polymerase sigma factor</fullName>
    </submittedName>
</protein>
<dbReference type="Pfam" id="PF04542">
    <property type="entry name" value="Sigma70_r2"/>
    <property type="match status" value="1"/>
</dbReference>
<organism evidence="7 8">
    <name type="scientific">Fluctibacter halophilus</name>
    <dbReference type="NCBI Taxonomy" id="226011"/>
    <lineage>
        <taxon>Bacteria</taxon>
        <taxon>Pseudomonadati</taxon>
        <taxon>Pseudomonadota</taxon>
        <taxon>Gammaproteobacteria</taxon>
        <taxon>Alteromonadales</taxon>
        <taxon>Alteromonadaceae</taxon>
        <taxon>Fluctibacter</taxon>
    </lineage>
</organism>
<name>A0ABS8GDC1_9ALTE</name>
<sequence length="262" mass="29575">MDATASSASAESPQSLVARILEGDSAAEQHLVEHYWQSLFFILCKRSQDRDLSADIAQDAMLVALQRIRQGELSNHAAVGAFIRQIAINLLLAHYRKAQRRQTDTVDFDHLDFPHADGDLCDGLNQQKIQQLVLQVLDELPTERDRQILYRHFLYHQDKSVICDEFELTPAHFDRVLHRARQRLKQLLCEQLQISPSALDVHQLLALSCSALLVTGVLRPHIDHPAGSSVREMVAPSHCIDIPVRACTFATDALKKYRGSDE</sequence>
<feature type="domain" description="RNA polymerase sigma-70 region 2" evidence="6">
    <location>
        <begin position="31"/>
        <end position="101"/>
    </location>
</feature>
<keyword evidence="5" id="KW-0804">Transcription</keyword>
<evidence type="ECO:0000256" key="1">
    <source>
        <dbReference type="ARBA" id="ARBA00010641"/>
    </source>
</evidence>
<dbReference type="SUPFAM" id="SSF88659">
    <property type="entry name" value="Sigma3 and sigma4 domains of RNA polymerase sigma factors"/>
    <property type="match status" value="1"/>
</dbReference>
<dbReference type="PANTHER" id="PTHR43133">
    <property type="entry name" value="RNA POLYMERASE ECF-TYPE SIGMA FACTO"/>
    <property type="match status" value="1"/>
</dbReference>
<dbReference type="InterPro" id="IPR013325">
    <property type="entry name" value="RNA_pol_sigma_r2"/>
</dbReference>
<comment type="caution">
    <text evidence="7">The sequence shown here is derived from an EMBL/GenBank/DDBJ whole genome shotgun (WGS) entry which is preliminary data.</text>
</comment>
<dbReference type="SUPFAM" id="SSF88946">
    <property type="entry name" value="Sigma2 domain of RNA polymerase sigma factors"/>
    <property type="match status" value="1"/>
</dbReference>
<evidence type="ECO:0000256" key="5">
    <source>
        <dbReference type="ARBA" id="ARBA00023163"/>
    </source>
</evidence>
<dbReference type="EMBL" id="JAJEWP010000003">
    <property type="protein sequence ID" value="MCC2617191.1"/>
    <property type="molecule type" value="Genomic_DNA"/>
</dbReference>
<dbReference type="NCBIfam" id="TIGR02937">
    <property type="entry name" value="sigma70-ECF"/>
    <property type="match status" value="1"/>
</dbReference>